<keyword evidence="1" id="KW-0186">Copper</keyword>
<proteinExistence type="inferred from homology"/>
<dbReference type="Gene3D" id="2.70.98.20">
    <property type="entry name" value="Copper amine oxidase, catalytic domain"/>
    <property type="match status" value="1"/>
</dbReference>
<keyword evidence="1" id="KW-0479">Metal-binding</keyword>
<feature type="domain" description="Copper amine oxidase catalytic" evidence="2">
    <location>
        <begin position="7"/>
        <end position="43"/>
    </location>
</feature>
<dbReference type="GO" id="GO:0005507">
    <property type="term" value="F:copper ion binding"/>
    <property type="evidence" value="ECO:0007669"/>
    <property type="project" value="InterPro"/>
</dbReference>
<accession>A0A0B2PYZ0</accession>
<name>A0A0B2PYZ0_GLYSO</name>
<gene>
    <name evidence="3" type="ORF">glysoja_027145</name>
</gene>
<keyword evidence="1 3" id="KW-0560">Oxidoreductase</keyword>
<dbReference type="EC" id="1.4.3.-" evidence="1"/>
<dbReference type="InterPro" id="IPR000269">
    <property type="entry name" value="Cu_amine_oxidase"/>
</dbReference>
<dbReference type="InterPro" id="IPR036460">
    <property type="entry name" value="Cu_amine_oxidase_C_sf"/>
</dbReference>
<dbReference type="Pfam" id="PF01179">
    <property type="entry name" value="Cu_amine_oxid"/>
    <property type="match status" value="1"/>
</dbReference>
<dbReference type="Proteomes" id="UP000053555">
    <property type="component" value="Unassembled WGS sequence"/>
</dbReference>
<evidence type="ECO:0000256" key="1">
    <source>
        <dbReference type="RuleBase" id="RU000672"/>
    </source>
</evidence>
<dbReference type="GO" id="GO:0008131">
    <property type="term" value="F:primary methylamine oxidase activity"/>
    <property type="evidence" value="ECO:0007669"/>
    <property type="project" value="InterPro"/>
</dbReference>
<keyword evidence="1" id="KW-0801">TPQ</keyword>
<comment type="PTM">
    <text evidence="1">Topaquinone (TPQ) is generated by copper-dependent autoxidation of a specific tyrosyl residue.</text>
</comment>
<dbReference type="EMBL" id="KN661662">
    <property type="protein sequence ID" value="KHN14536.1"/>
    <property type="molecule type" value="Genomic_DNA"/>
</dbReference>
<protein>
    <recommendedName>
        <fullName evidence="1">Amine oxidase</fullName>
        <ecNumber evidence="1">1.4.3.-</ecNumber>
    </recommendedName>
</protein>
<reference evidence="3" key="1">
    <citation type="submission" date="2014-07" db="EMBL/GenBank/DDBJ databases">
        <title>Identification of a novel salt tolerance gene in wild soybean by whole-genome sequencing.</title>
        <authorList>
            <person name="Lam H.-M."/>
            <person name="Qi X."/>
            <person name="Li M.-W."/>
            <person name="Liu X."/>
            <person name="Xie M."/>
            <person name="Ni M."/>
            <person name="Xu X."/>
        </authorList>
    </citation>
    <scope>NUCLEOTIDE SEQUENCE [LARGE SCALE GENOMIC DNA]</scope>
    <source>
        <tissue evidence="3">Root</tissue>
    </source>
</reference>
<dbReference type="PANTHER" id="PTHR10638">
    <property type="entry name" value="COPPER AMINE OXIDASE"/>
    <property type="match status" value="1"/>
</dbReference>
<sequence length="73" mass="8201">MENYSRYVFGVTHIPRLEDWLVMPVERIGFTLMPHGFFNCSPAVDFPPSASDLDDKENGMSAKPIQNGMVALL</sequence>
<dbReference type="GO" id="GO:0009308">
    <property type="term" value="P:amine metabolic process"/>
    <property type="evidence" value="ECO:0007669"/>
    <property type="project" value="UniProtKB-UniRule"/>
</dbReference>
<dbReference type="InterPro" id="IPR015798">
    <property type="entry name" value="Cu_amine_oxidase_C"/>
</dbReference>
<dbReference type="PANTHER" id="PTHR10638:SF80">
    <property type="entry name" value="AMINE OXIDASE"/>
    <property type="match status" value="1"/>
</dbReference>
<organism evidence="3">
    <name type="scientific">Glycine soja</name>
    <name type="common">Wild soybean</name>
    <dbReference type="NCBI Taxonomy" id="3848"/>
    <lineage>
        <taxon>Eukaryota</taxon>
        <taxon>Viridiplantae</taxon>
        <taxon>Streptophyta</taxon>
        <taxon>Embryophyta</taxon>
        <taxon>Tracheophyta</taxon>
        <taxon>Spermatophyta</taxon>
        <taxon>Magnoliopsida</taxon>
        <taxon>eudicotyledons</taxon>
        <taxon>Gunneridae</taxon>
        <taxon>Pentapetalae</taxon>
        <taxon>rosids</taxon>
        <taxon>fabids</taxon>
        <taxon>Fabales</taxon>
        <taxon>Fabaceae</taxon>
        <taxon>Papilionoideae</taxon>
        <taxon>50 kb inversion clade</taxon>
        <taxon>NPAAA clade</taxon>
        <taxon>indigoferoid/millettioid clade</taxon>
        <taxon>Phaseoleae</taxon>
        <taxon>Glycine</taxon>
        <taxon>Glycine subgen. Soja</taxon>
    </lineage>
</organism>
<comment type="similarity">
    <text evidence="1">Belongs to the copper/topaquinone oxidase family.</text>
</comment>
<evidence type="ECO:0000259" key="2">
    <source>
        <dbReference type="Pfam" id="PF01179"/>
    </source>
</evidence>
<comment type="cofactor">
    <cofactor evidence="1">
        <name>Cu cation</name>
        <dbReference type="ChEBI" id="CHEBI:23378"/>
    </cofactor>
    <text evidence="1">Contains 1 topaquinone per subunit.</text>
</comment>
<evidence type="ECO:0000313" key="3">
    <source>
        <dbReference type="EMBL" id="KHN14536.1"/>
    </source>
</evidence>
<dbReference type="SUPFAM" id="SSF49998">
    <property type="entry name" value="Amine oxidase catalytic domain"/>
    <property type="match status" value="1"/>
</dbReference>
<dbReference type="GO" id="GO:0048038">
    <property type="term" value="F:quinone binding"/>
    <property type="evidence" value="ECO:0007669"/>
    <property type="project" value="InterPro"/>
</dbReference>
<dbReference type="AlphaFoldDB" id="A0A0B2PYZ0"/>